<reference evidence="23" key="1">
    <citation type="submission" date="2025-08" db="UniProtKB">
        <authorList>
            <consortium name="RefSeq"/>
        </authorList>
    </citation>
    <scope>IDENTIFICATION</scope>
    <source>
        <tissue evidence="23">Sperm</tissue>
    </source>
</reference>
<evidence type="ECO:0000256" key="6">
    <source>
        <dbReference type="ARBA" id="ARBA00022723"/>
    </source>
</evidence>
<dbReference type="InterPro" id="IPR036985">
    <property type="entry name" value="Transglutaminase-like_sf"/>
</dbReference>
<organism evidence="22 23">
    <name type="scientific">Petromyzon marinus</name>
    <name type="common">Sea lamprey</name>
    <dbReference type="NCBI Taxonomy" id="7757"/>
    <lineage>
        <taxon>Eukaryota</taxon>
        <taxon>Metazoa</taxon>
        <taxon>Chordata</taxon>
        <taxon>Craniata</taxon>
        <taxon>Vertebrata</taxon>
        <taxon>Cyclostomata</taxon>
        <taxon>Hyperoartia</taxon>
        <taxon>Petromyzontiformes</taxon>
        <taxon>Petromyzontidae</taxon>
        <taxon>Petromyzon</taxon>
    </lineage>
</organism>
<dbReference type="GO" id="GO:0016020">
    <property type="term" value="C:membrane"/>
    <property type="evidence" value="ECO:0007669"/>
    <property type="project" value="UniProtKB-SubCell"/>
</dbReference>
<dbReference type="PANTHER" id="PTHR11590:SF49">
    <property type="entry name" value="PROTEIN-GLUTAMINE GAMMA-GLUTAMYLTRANSFERASE K"/>
    <property type="match status" value="1"/>
</dbReference>
<feature type="domain" description="Transglutaminase-like" evidence="21">
    <location>
        <begin position="304"/>
        <end position="397"/>
    </location>
</feature>
<keyword evidence="11" id="KW-0012">Acyltransferase</keyword>
<sequence>MPRDTVGERLAVLRVESAGKEEAAREHRTSGFAQPQLVLRRGAPFRLRLQLSRAVQRHHDSIVLEFSTETAGPPVSVPVGPRLREETWSATLSEETSGTRGGRGGQGVEIEVTVQSPPHCPVGQYRLAVAVSPAGGRPVRTEPGVCPDVIILFNPWCRGGSSCVLIKNRLESILTNTYLRDPVEDGTRDAVFMEPEEHKTEFVLNETGRLFYGTAQQIGTRAWNYGQFTSGVLDASLHLLSSMAWEQRGDPVAVVRTVSALVNANDESGVLEGNWSERNDYSGGTAPAAWTGSPDILRQYHRSGRPVKYGQCWVFAAVTTTVLRALGIPCRTVTNFSSAHDTDGNLVTDIFLDEKMRPDRSHTKDSIWNFHSWSDAWMKRPDLPSGYDGWQVVDATPQEASAGVFRCGPAPVMAVKKGDIDLKYDTAFVFAEVNSDRVFWRRRAGGERERISVETDSIGQKISTKAPGSDARLDITAEYKPSEGNRELGQQEGSSYGTRGNKGVVTEAIVVAMSACSEEERRVVTHALSLLKRGGAERGPREVETGGSGPPQGDNASGAGGPSGVERGRDAADIGGALDVRSVLNPDGHLIASLGGDPIGAPAGGDPPPPEVTLAVRVLEETALGRELTAEVRVASASARPRVHVRVRVRGHGATYTGANLGGFEEEEALLELGPHEERRVLVRVPASEYLHLAVDHFALVLVACARVLDTGAEVARVHVARVRSPRLRVHVPEGAHVGRDLISELCFTNPVARALHRVRVRVEGAGVHTPGTILVGYGAVVTSSRS</sequence>
<dbReference type="Gene3D" id="3.90.260.10">
    <property type="entry name" value="Transglutaminase-like"/>
    <property type="match status" value="1"/>
</dbReference>
<comment type="subcellular location">
    <subcellularLocation>
        <location evidence="2">Membrane</location>
        <topology evidence="2">Lipid-anchor</topology>
    </subcellularLocation>
</comment>
<dbReference type="InterPro" id="IPR013783">
    <property type="entry name" value="Ig-like_fold"/>
</dbReference>
<dbReference type="SUPFAM" id="SSF49309">
    <property type="entry name" value="Transglutaminase, two C-terminal domains"/>
    <property type="match status" value="2"/>
</dbReference>
<evidence type="ECO:0000256" key="10">
    <source>
        <dbReference type="ARBA" id="ARBA00023288"/>
    </source>
</evidence>
<evidence type="ECO:0000313" key="23">
    <source>
        <dbReference type="RefSeq" id="XP_032816216.1"/>
    </source>
</evidence>
<feature type="compositionally biased region" description="Basic and acidic residues" evidence="20">
    <location>
        <begin position="534"/>
        <end position="544"/>
    </location>
</feature>
<dbReference type="GO" id="GO:0046872">
    <property type="term" value="F:metal ion binding"/>
    <property type="evidence" value="ECO:0007669"/>
    <property type="project" value="UniProtKB-KW"/>
</dbReference>
<evidence type="ECO:0000256" key="5">
    <source>
        <dbReference type="ARBA" id="ARBA00022679"/>
    </source>
</evidence>
<dbReference type="InterPro" id="IPR002931">
    <property type="entry name" value="Transglutaminase-like"/>
</dbReference>
<evidence type="ECO:0000256" key="1">
    <source>
        <dbReference type="ARBA" id="ARBA00001913"/>
    </source>
</evidence>
<keyword evidence="8" id="KW-0564">Palmitate</keyword>
<evidence type="ECO:0000256" key="15">
    <source>
        <dbReference type="ARBA" id="ARBA00041651"/>
    </source>
</evidence>
<dbReference type="PANTHER" id="PTHR11590">
    <property type="entry name" value="PROTEIN-GLUTAMINE GAMMA-GLUTAMYLTRANSFERASE"/>
    <property type="match status" value="1"/>
</dbReference>
<keyword evidence="7" id="KW-0106">Calcium</keyword>
<comment type="subunit">
    <text evidence="13">Interacts with PLAAT4.</text>
</comment>
<accession>A0AAJ7WZX5</accession>
<dbReference type="GO" id="GO:0031424">
    <property type="term" value="P:keratinization"/>
    <property type="evidence" value="ECO:0007669"/>
    <property type="project" value="UniProtKB-KW"/>
</dbReference>
<evidence type="ECO:0000256" key="7">
    <source>
        <dbReference type="ARBA" id="ARBA00022837"/>
    </source>
</evidence>
<dbReference type="SUPFAM" id="SSF54001">
    <property type="entry name" value="Cysteine proteinases"/>
    <property type="match status" value="1"/>
</dbReference>
<protein>
    <recommendedName>
        <fullName evidence="14">Protein-glutamine gamma-glutamyltransferase K</fullName>
        <ecNumber evidence="12">2.3.2.13</ecNumber>
    </recommendedName>
    <alternativeName>
        <fullName evidence="17">Epidermal TGase</fullName>
    </alternativeName>
    <alternativeName>
        <fullName evidence="16">Transglutaminase K</fullName>
    </alternativeName>
    <alternativeName>
        <fullName evidence="15">Transglutaminase-1</fullName>
    </alternativeName>
</protein>
<dbReference type="InterPro" id="IPR038765">
    <property type="entry name" value="Papain-like_cys_pep_sf"/>
</dbReference>
<evidence type="ECO:0000256" key="17">
    <source>
        <dbReference type="ARBA" id="ARBA00043229"/>
    </source>
</evidence>
<evidence type="ECO:0000256" key="3">
    <source>
        <dbReference type="ARBA" id="ARBA00005968"/>
    </source>
</evidence>
<dbReference type="PROSITE" id="PS00547">
    <property type="entry name" value="TRANSGLUTAMINASES"/>
    <property type="match status" value="1"/>
</dbReference>
<dbReference type="FunFam" id="3.90.260.10:FF:000001">
    <property type="entry name" value="Protein-glutamine gamma-glutamyltransferase 2"/>
    <property type="match status" value="1"/>
</dbReference>
<keyword evidence="4" id="KW-0597">Phosphoprotein</keyword>
<dbReference type="SUPFAM" id="SSF81296">
    <property type="entry name" value="E set domains"/>
    <property type="match status" value="1"/>
</dbReference>
<evidence type="ECO:0000256" key="4">
    <source>
        <dbReference type="ARBA" id="ARBA00022553"/>
    </source>
</evidence>
<dbReference type="InterPro" id="IPR001102">
    <property type="entry name" value="Transglutaminase_N"/>
</dbReference>
<dbReference type="GO" id="GO:0003810">
    <property type="term" value="F:protein-glutamine gamma-glutamyltransferase activity"/>
    <property type="evidence" value="ECO:0007669"/>
    <property type="project" value="UniProtKB-EC"/>
</dbReference>
<dbReference type="AlphaFoldDB" id="A0AAJ7WZX5"/>
<dbReference type="SMART" id="SM00460">
    <property type="entry name" value="TGc"/>
    <property type="match status" value="1"/>
</dbReference>
<evidence type="ECO:0000256" key="18">
    <source>
        <dbReference type="ARBA" id="ARBA00045815"/>
    </source>
</evidence>
<dbReference type="InterPro" id="IPR050779">
    <property type="entry name" value="Transglutaminase"/>
</dbReference>
<dbReference type="PIRSF" id="PIRSF000459">
    <property type="entry name" value="TGM_EBP42"/>
    <property type="match status" value="1"/>
</dbReference>
<evidence type="ECO:0000256" key="9">
    <source>
        <dbReference type="ARBA" id="ARBA00023249"/>
    </source>
</evidence>
<feature type="active site" evidence="19">
    <location>
        <position position="394"/>
    </location>
</feature>
<dbReference type="Pfam" id="PF00868">
    <property type="entry name" value="Transglut_N"/>
    <property type="match status" value="1"/>
</dbReference>
<evidence type="ECO:0000256" key="16">
    <source>
        <dbReference type="ARBA" id="ARBA00041726"/>
    </source>
</evidence>
<dbReference type="KEGG" id="pmrn:116945791"/>
<evidence type="ECO:0000313" key="22">
    <source>
        <dbReference type="Proteomes" id="UP001318040"/>
    </source>
</evidence>
<feature type="region of interest" description="Disordered" evidence="20">
    <location>
        <begin position="533"/>
        <end position="570"/>
    </location>
</feature>
<evidence type="ECO:0000256" key="20">
    <source>
        <dbReference type="SAM" id="MobiDB-lite"/>
    </source>
</evidence>
<name>A0AAJ7WZX5_PETMA</name>
<feature type="region of interest" description="Disordered" evidence="20">
    <location>
        <begin position="478"/>
        <end position="500"/>
    </location>
</feature>
<feature type="active site" evidence="19">
    <location>
        <position position="371"/>
    </location>
</feature>
<evidence type="ECO:0000256" key="14">
    <source>
        <dbReference type="ARBA" id="ARBA00040559"/>
    </source>
</evidence>
<dbReference type="Pfam" id="PF01841">
    <property type="entry name" value="Transglut_core"/>
    <property type="match status" value="1"/>
</dbReference>
<dbReference type="InterPro" id="IPR036238">
    <property type="entry name" value="Transglutaminase_C_sf"/>
</dbReference>
<dbReference type="InterPro" id="IPR014756">
    <property type="entry name" value="Ig_E-set"/>
</dbReference>
<evidence type="ECO:0000256" key="12">
    <source>
        <dbReference type="ARBA" id="ARBA00024222"/>
    </source>
</evidence>
<evidence type="ECO:0000256" key="11">
    <source>
        <dbReference type="ARBA" id="ARBA00023315"/>
    </source>
</evidence>
<dbReference type="EC" id="2.3.2.13" evidence="12"/>
<dbReference type="Gene3D" id="2.60.40.10">
    <property type="entry name" value="Immunoglobulins"/>
    <property type="match status" value="2"/>
</dbReference>
<keyword evidence="5" id="KW-0808">Transferase</keyword>
<evidence type="ECO:0000256" key="8">
    <source>
        <dbReference type="ARBA" id="ARBA00023139"/>
    </source>
</evidence>
<dbReference type="RefSeq" id="XP_032816216.1">
    <property type="nucleotide sequence ID" value="XM_032960325.1"/>
</dbReference>
<comment type="cofactor">
    <cofactor evidence="1">
        <name>Ca(2+)</name>
        <dbReference type="ChEBI" id="CHEBI:29108"/>
    </cofactor>
</comment>
<dbReference type="InterPro" id="IPR013808">
    <property type="entry name" value="Transglutaminase_AS"/>
</dbReference>
<evidence type="ECO:0000256" key="13">
    <source>
        <dbReference type="ARBA" id="ARBA00038573"/>
    </source>
</evidence>
<dbReference type="Proteomes" id="UP001318040">
    <property type="component" value="Chromosome 25"/>
</dbReference>
<keyword evidence="10" id="KW-0449">Lipoprotein</keyword>
<evidence type="ECO:0000256" key="2">
    <source>
        <dbReference type="ARBA" id="ARBA00004635"/>
    </source>
</evidence>
<proteinExistence type="inferred from homology"/>
<comment type="similarity">
    <text evidence="3">Belongs to the transglutaminase superfamily. Transglutaminase family.</text>
</comment>
<evidence type="ECO:0000256" key="19">
    <source>
        <dbReference type="PIRSR" id="PIRSR000459-1"/>
    </source>
</evidence>
<keyword evidence="6" id="KW-0479">Metal-binding</keyword>
<comment type="function">
    <text evidence="18">Catalyzes the cross-linking of proteins and the conjugation of polyamines to proteins. Responsible for cross-linking epidermal proteins during formation of the stratum corneum. Involved in cell proliferation.</text>
</comment>
<evidence type="ECO:0000259" key="21">
    <source>
        <dbReference type="SMART" id="SM00460"/>
    </source>
</evidence>
<keyword evidence="9" id="KW-0417">Keratinization</keyword>
<feature type="active site" evidence="19">
    <location>
        <position position="312"/>
    </location>
</feature>
<keyword evidence="22" id="KW-1185">Reference proteome</keyword>
<dbReference type="InterPro" id="IPR023608">
    <property type="entry name" value="Transglutaminase_animal"/>
</dbReference>
<gene>
    <name evidence="23" type="primary">LOC116945791</name>
</gene>